<gene>
    <name evidence="1" type="ORF">LSTR_LSTR017173</name>
</gene>
<comment type="caution">
    <text evidence="1">The sequence shown here is derived from an EMBL/GenBank/DDBJ whole genome shotgun (WGS) entry which is preliminary data.</text>
</comment>
<name>A0A482WZ51_LAOST</name>
<dbReference type="Proteomes" id="UP000291343">
    <property type="component" value="Unassembled WGS sequence"/>
</dbReference>
<evidence type="ECO:0000313" key="2">
    <source>
        <dbReference type="Proteomes" id="UP000291343"/>
    </source>
</evidence>
<reference evidence="1 2" key="1">
    <citation type="journal article" date="2017" name="Gigascience">
        <title>Genome sequence of the small brown planthopper, Laodelphax striatellus.</title>
        <authorList>
            <person name="Zhu J."/>
            <person name="Jiang F."/>
            <person name="Wang X."/>
            <person name="Yang P."/>
            <person name="Bao Y."/>
            <person name="Zhao W."/>
            <person name="Wang W."/>
            <person name="Lu H."/>
            <person name="Wang Q."/>
            <person name="Cui N."/>
            <person name="Li J."/>
            <person name="Chen X."/>
            <person name="Luo L."/>
            <person name="Yu J."/>
            <person name="Kang L."/>
            <person name="Cui F."/>
        </authorList>
    </citation>
    <scope>NUCLEOTIDE SEQUENCE [LARGE SCALE GENOMIC DNA]</scope>
    <source>
        <strain evidence="1">Lst14</strain>
    </source>
</reference>
<accession>A0A482WZ51</accession>
<proteinExistence type="predicted"/>
<evidence type="ECO:0000313" key="1">
    <source>
        <dbReference type="EMBL" id="RZF38849.1"/>
    </source>
</evidence>
<organism evidence="1 2">
    <name type="scientific">Laodelphax striatellus</name>
    <name type="common">Small brown planthopper</name>
    <name type="synonym">Delphax striatella</name>
    <dbReference type="NCBI Taxonomy" id="195883"/>
    <lineage>
        <taxon>Eukaryota</taxon>
        <taxon>Metazoa</taxon>
        <taxon>Ecdysozoa</taxon>
        <taxon>Arthropoda</taxon>
        <taxon>Hexapoda</taxon>
        <taxon>Insecta</taxon>
        <taxon>Pterygota</taxon>
        <taxon>Neoptera</taxon>
        <taxon>Paraneoptera</taxon>
        <taxon>Hemiptera</taxon>
        <taxon>Auchenorrhyncha</taxon>
        <taxon>Fulgoroidea</taxon>
        <taxon>Delphacidae</taxon>
        <taxon>Criomorphinae</taxon>
        <taxon>Laodelphax</taxon>
    </lineage>
</organism>
<protein>
    <submittedName>
        <fullName evidence="1">Uncharacterized protein</fullName>
    </submittedName>
</protein>
<dbReference type="InParanoid" id="A0A482WZ51"/>
<dbReference type="AlphaFoldDB" id="A0A482WZ51"/>
<sequence length="101" mass="11615">MGTGAEGRYHERRERLRYGRAVLSSHRQVAALTNRCRTANGVAATCNGNGTERRRTQSWKFNDRQCNFGFESDLMAADELHVQSKSESRKIDPFKTRKLMH</sequence>
<keyword evidence="2" id="KW-1185">Reference proteome</keyword>
<dbReference type="EMBL" id="QKKF02021546">
    <property type="protein sequence ID" value="RZF38849.1"/>
    <property type="molecule type" value="Genomic_DNA"/>
</dbReference>